<evidence type="ECO:0000259" key="9">
    <source>
        <dbReference type="PROSITE" id="PS50235"/>
    </source>
</evidence>
<dbReference type="InterPro" id="IPR018200">
    <property type="entry name" value="USP_CS"/>
</dbReference>
<dbReference type="GO" id="GO:0016579">
    <property type="term" value="P:protein deubiquitination"/>
    <property type="evidence" value="ECO:0007669"/>
    <property type="project" value="InterPro"/>
</dbReference>
<feature type="region of interest" description="Disordered" evidence="8">
    <location>
        <begin position="1"/>
        <end position="64"/>
    </location>
</feature>
<evidence type="ECO:0000259" key="10">
    <source>
        <dbReference type="PROSITE" id="PS51283"/>
    </source>
</evidence>
<evidence type="ECO:0000256" key="8">
    <source>
        <dbReference type="SAM" id="MobiDB-lite"/>
    </source>
</evidence>
<dbReference type="InterPro" id="IPR050185">
    <property type="entry name" value="Ub_carboxyl-term_hydrolase"/>
</dbReference>
<comment type="catalytic activity">
    <reaction evidence="1">
        <text>Thiol-dependent hydrolysis of ester, thioester, amide, peptide and isopeptide bonds formed by the C-terminal Gly of ubiquitin (a 76-residue protein attached to proteins as an intracellular targeting signal).</text>
        <dbReference type="EC" id="3.4.19.12"/>
    </reaction>
</comment>
<dbReference type="SMART" id="SM00695">
    <property type="entry name" value="DUSP"/>
    <property type="match status" value="1"/>
</dbReference>
<dbReference type="Pfam" id="PF06337">
    <property type="entry name" value="DUSP"/>
    <property type="match status" value="1"/>
</dbReference>
<feature type="region of interest" description="Disordered" evidence="8">
    <location>
        <begin position="1219"/>
        <end position="1251"/>
    </location>
</feature>
<feature type="compositionally biased region" description="Polar residues" evidence="8">
    <location>
        <begin position="54"/>
        <end position="64"/>
    </location>
</feature>
<comment type="similarity">
    <text evidence="2">Belongs to the peptidase C19 family.</text>
</comment>
<dbReference type="PROSITE" id="PS50235">
    <property type="entry name" value="USP_3"/>
    <property type="match status" value="1"/>
</dbReference>
<dbReference type="InterPro" id="IPR028889">
    <property type="entry name" value="USP"/>
</dbReference>
<keyword evidence="12" id="KW-1185">Reference proteome</keyword>
<feature type="compositionally biased region" description="Low complexity" evidence="8">
    <location>
        <begin position="380"/>
        <end position="397"/>
    </location>
</feature>
<feature type="domain" description="USP" evidence="9">
    <location>
        <begin position="412"/>
        <end position="1106"/>
    </location>
</feature>
<feature type="compositionally biased region" description="Polar residues" evidence="8">
    <location>
        <begin position="1239"/>
        <end position="1251"/>
    </location>
</feature>
<keyword evidence="7" id="KW-0788">Thiol protease</keyword>
<feature type="compositionally biased region" description="Polar residues" evidence="8">
    <location>
        <begin position="1268"/>
        <end position="1324"/>
    </location>
</feature>
<dbReference type="InterPro" id="IPR006615">
    <property type="entry name" value="Pept_C19_DUSP"/>
</dbReference>
<reference evidence="11" key="1">
    <citation type="submission" date="2020-11" db="EMBL/GenBank/DDBJ databases">
        <authorList>
            <consortium name="DOE Joint Genome Institute"/>
            <person name="Ahrendt S."/>
            <person name="Riley R."/>
            <person name="Andreopoulos W."/>
            <person name="Labutti K."/>
            <person name="Pangilinan J."/>
            <person name="Ruiz-Duenas F.J."/>
            <person name="Barrasa J.M."/>
            <person name="Sanchez-Garcia M."/>
            <person name="Camarero S."/>
            <person name="Miyauchi S."/>
            <person name="Serrano A."/>
            <person name="Linde D."/>
            <person name="Babiker R."/>
            <person name="Drula E."/>
            <person name="Ayuso-Fernandez I."/>
            <person name="Pacheco R."/>
            <person name="Padilla G."/>
            <person name="Ferreira P."/>
            <person name="Barriuso J."/>
            <person name="Kellner H."/>
            <person name="Castanera R."/>
            <person name="Alfaro M."/>
            <person name="Ramirez L."/>
            <person name="Pisabarro A.G."/>
            <person name="Kuo A."/>
            <person name="Tritt A."/>
            <person name="Lipzen A."/>
            <person name="He G."/>
            <person name="Yan M."/>
            <person name="Ng V."/>
            <person name="Cullen D."/>
            <person name="Martin F."/>
            <person name="Rosso M.-N."/>
            <person name="Henrissat B."/>
            <person name="Hibbett D."/>
            <person name="Martinez A.T."/>
            <person name="Grigoriev I.V."/>
        </authorList>
    </citation>
    <scope>NUCLEOTIDE SEQUENCE</scope>
    <source>
        <strain evidence="11">MF-IS2</strain>
    </source>
</reference>
<dbReference type="EC" id="3.4.19.12" evidence="3"/>
<dbReference type="Proteomes" id="UP000807342">
    <property type="component" value="Unassembled WGS sequence"/>
</dbReference>
<evidence type="ECO:0000256" key="2">
    <source>
        <dbReference type="ARBA" id="ARBA00009085"/>
    </source>
</evidence>
<dbReference type="EMBL" id="MU151055">
    <property type="protein sequence ID" value="KAF9454274.1"/>
    <property type="molecule type" value="Genomic_DNA"/>
</dbReference>
<comment type="caution">
    <text evidence="11">The sequence shown here is derived from an EMBL/GenBank/DDBJ whole genome shotgun (WGS) entry which is preliminary data.</text>
</comment>
<evidence type="ECO:0000313" key="12">
    <source>
        <dbReference type="Proteomes" id="UP000807342"/>
    </source>
</evidence>
<keyword evidence="4 11" id="KW-0645">Protease</keyword>
<dbReference type="PROSITE" id="PS00973">
    <property type="entry name" value="USP_2"/>
    <property type="match status" value="1"/>
</dbReference>
<dbReference type="Pfam" id="PF00443">
    <property type="entry name" value="UCH"/>
    <property type="match status" value="1"/>
</dbReference>
<accession>A0A9P5XPC8</accession>
<evidence type="ECO:0000256" key="6">
    <source>
        <dbReference type="ARBA" id="ARBA00022801"/>
    </source>
</evidence>
<organism evidence="11 12">
    <name type="scientific">Macrolepiota fuliginosa MF-IS2</name>
    <dbReference type="NCBI Taxonomy" id="1400762"/>
    <lineage>
        <taxon>Eukaryota</taxon>
        <taxon>Fungi</taxon>
        <taxon>Dikarya</taxon>
        <taxon>Basidiomycota</taxon>
        <taxon>Agaricomycotina</taxon>
        <taxon>Agaricomycetes</taxon>
        <taxon>Agaricomycetidae</taxon>
        <taxon>Agaricales</taxon>
        <taxon>Agaricineae</taxon>
        <taxon>Agaricaceae</taxon>
        <taxon>Macrolepiota</taxon>
    </lineage>
</organism>
<feature type="region of interest" description="Disordered" evidence="8">
    <location>
        <begin position="1192"/>
        <end position="1211"/>
    </location>
</feature>
<dbReference type="OrthoDB" id="292964at2759"/>
<dbReference type="PROSITE" id="PS51283">
    <property type="entry name" value="DUSP"/>
    <property type="match status" value="1"/>
</dbReference>
<dbReference type="PROSITE" id="PS00972">
    <property type="entry name" value="USP_1"/>
    <property type="match status" value="1"/>
</dbReference>
<dbReference type="InterPro" id="IPR038765">
    <property type="entry name" value="Papain-like_cys_pep_sf"/>
</dbReference>
<gene>
    <name evidence="11" type="ORF">P691DRAFT_809820</name>
</gene>
<evidence type="ECO:0000256" key="7">
    <source>
        <dbReference type="ARBA" id="ARBA00022807"/>
    </source>
</evidence>
<dbReference type="Gene3D" id="3.30.2230.10">
    <property type="entry name" value="DUSP-like"/>
    <property type="match status" value="1"/>
</dbReference>
<dbReference type="GO" id="GO:0004843">
    <property type="term" value="F:cysteine-type deubiquitinase activity"/>
    <property type="evidence" value="ECO:0007669"/>
    <property type="project" value="UniProtKB-EC"/>
</dbReference>
<keyword evidence="6" id="KW-0378">Hydrolase</keyword>
<dbReference type="Gene3D" id="3.90.70.10">
    <property type="entry name" value="Cysteine proteinases"/>
    <property type="match status" value="2"/>
</dbReference>
<name>A0A9P5XPC8_9AGAR</name>
<dbReference type="SUPFAM" id="SSF54001">
    <property type="entry name" value="Cysteine proteinases"/>
    <property type="match status" value="1"/>
</dbReference>
<evidence type="ECO:0000256" key="4">
    <source>
        <dbReference type="ARBA" id="ARBA00022670"/>
    </source>
</evidence>
<dbReference type="SUPFAM" id="SSF143791">
    <property type="entry name" value="DUSP-like"/>
    <property type="match status" value="1"/>
</dbReference>
<evidence type="ECO:0000256" key="1">
    <source>
        <dbReference type="ARBA" id="ARBA00000707"/>
    </source>
</evidence>
<feature type="domain" description="DUSP" evidence="10">
    <location>
        <begin position="106"/>
        <end position="211"/>
    </location>
</feature>
<protein>
    <recommendedName>
        <fullName evidence="3">ubiquitinyl hydrolase 1</fullName>
        <ecNumber evidence="3">3.4.19.12</ecNumber>
    </recommendedName>
</protein>
<proteinExistence type="inferred from homology"/>
<dbReference type="PANTHER" id="PTHR21646:SF24">
    <property type="entry name" value="UBIQUITIN CARBOXYL-TERMINAL HYDROLASE"/>
    <property type="match status" value="1"/>
</dbReference>
<feature type="compositionally biased region" description="Low complexity" evidence="8">
    <location>
        <begin position="1"/>
        <end position="15"/>
    </location>
</feature>
<feature type="region of interest" description="Disordered" evidence="8">
    <location>
        <begin position="1263"/>
        <end position="1324"/>
    </location>
</feature>
<dbReference type="CDD" id="cd02674">
    <property type="entry name" value="Peptidase_C19R"/>
    <property type="match status" value="1"/>
</dbReference>
<feature type="region of interest" description="Disordered" evidence="8">
    <location>
        <begin position="1152"/>
        <end position="1180"/>
    </location>
</feature>
<evidence type="ECO:0000256" key="3">
    <source>
        <dbReference type="ARBA" id="ARBA00012759"/>
    </source>
</evidence>
<dbReference type="InterPro" id="IPR035927">
    <property type="entry name" value="DUSP-like_sf"/>
</dbReference>
<dbReference type="InterPro" id="IPR001394">
    <property type="entry name" value="Peptidase_C19_UCH"/>
</dbReference>
<feature type="region of interest" description="Disordered" evidence="8">
    <location>
        <begin position="367"/>
        <end position="397"/>
    </location>
</feature>
<sequence length="1324" mass="148340">MNSLPSPASSPSPTSNDIPAQPSRKRQRSESMRSDKSSTSIKRAVSEAPPPEAVSQSTQADQMSTLSLADQSNDIDAYMADQGEDSILTTLSVPLQSQPMDTTSNTMPAEKLAIVEQGKKKSMEIGETWFLLSRVWWKRWRKACTGEEDKEGAVTEEELGPVDNAPLIDPEGNLKHGLVDGEDVEFVPQDVWRSLTSWYGEPLYVLARRVVPRGAMKEPTLELHPPSFKVLPLAKPRRALPPDNSTSKWITMSSGDSMAMLCTRLSEAVMTSEQVTTPYRIWRVESTDEGWDHSEFPAERVWAAKGKIIDESARTVEEEGLEQGDGFVVEFKQSQDWILDSRGIQPLLPTVTLPIFNSKEGFFNKMGGSSSSSKNQTTDSYSPLKTPPSKTSSATSLLNNTRNMRALEPGTLGLSNMGNTCFMNSALQCLAHTEELTDYFLSGVFEDELNADNPLGMGGAIAEAFGSLLQRIWATSGPSTSYSPREFKQALQKFAPQFSGYQQHDSQELVAFLLDGLHEDLNRILKKPYVEKPDWEGGGDLELVQLAKKSWDGYLLRNDSVIVDLFQGQYQSTLVCPECEKVSITFDPFMYLTLPIPIEKKWSHTIYYVPYDSDTPHFKMTVELNRDASFRDLRSLLGRWMSVESENLLTLEIFNHRFYKNLDDSVMVGDMSDHDTIVCFELPHNAQQSRTFKRQPDDPLILPVFLCDAKGAGQWNSYMSRVTLFGYPTIVSIKPEAATDVDAIYDAVIQRLFRFTAHTRDLLTWQYDDGSEIPEIQAQLGTADTPDTITEIGENGNVMTVEKVVEEGDIVDEKTMIVDEEATEPVEVGEPRPIGYKRGVFIPRLHDRHKEFGTANYGANITHKWESWERREEMLETRGSLLREGDAIYCEFDENMKAYYFGDLTNRFEHARWDVWETHTHPEYEESVKAAKEKKDKGISLQDCLDEFTKEEKLGEDDLWYCPRCKKHQQATKRFDLWKAPDILVVHLKRFSNSRTLRDKIDAFIDFPIEGLDLDNMVGERGISKKLQAQGVNIEELNLESPDEPLVYDLFGVDEHIGGLGGGHYRAYALSHHDDKWYHFDDSYVKPARAEDAVNADAYLLFYRRRTSKPLGGKSHERIVEYKANAEKRKNTMEASPSPTAQEIPITIEINAGNNGLLTPPDDNKPLSVGPPPGGLSDRLDLEDGIWTMRSGASESSLAPSDDPPDFEEARSDPLYMEPLEVDDSTDGQFGGFLGVGTPASNRNSPTSSLEAWSDSVYGIREKGLNMRRQSPSGGSDNWGESGSNLASPSYSNTSSDNTNGTGQKTFTTANEELGNETSRGRSP</sequence>
<dbReference type="GO" id="GO:0006508">
    <property type="term" value="P:proteolysis"/>
    <property type="evidence" value="ECO:0007669"/>
    <property type="project" value="UniProtKB-KW"/>
</dbReference>
<dbReference type="PANTHER" id="PTHR21646">
    <property type="entry name" value="UBIQUITIN CARBOXYL-TERMINAL HYDROLASE"/>
    <property type="match status" value="1"/>
</dbReference>
<evidence type="ECO:0000256" key="5">
    <source>
        <dbReference type="ARBA" id="ARBA00022786"/>
    </source>
</evidence>
<keyword evidence="5" id="KW-0833">Ubl conjugation pathway</keyword>
<evidence type="ECO:0000313" key="11">
    <source>
        <dbReference type="EMBL" id="KAF9454274.1"/>
    </source>
</evidence>